<evidence type="ECO:0000313" key="4">
    <source>
        <dbReference type="Proteomes" id="UP000326354"/>
    </source>
</evidence>
<dbReference type="PANTHER" id="PTHR43646">
    <property type="entry name" value="GLYCOSYLTRANSFERASE"/>
    <property type="match status" value="1"/>
</dbReference>
<dbReference type="InterPro" id="IPR029044">
    <property type="entry name" value="Nucleotide-diphossugar_trans"/>
</dbReference>
<dbReference type="KEGG" id="uam:UABAM_03569"/>
<evidence type="ECO:0000256" key="1">
    <source>
        <dbReference type="SAM" id="Phobius"/>
    </source>
</evidence>
<feature type="transmembrane region" description="Helical" evidence="1">
    <location>
        <begin position="309"/>
        <end position="328"/>
    </location>
</feature>
<keyword evidence="4" id="KW-1185">Reference proteome</keyword>
<keyword evidence="3" id="KW-0808">Transferase</keyword>
<keyword evidence="1" id="KW-0472">Membrane</keyword>
<evidence type="ECO:0000313" key="3">
    <source>
        <dbReference type="EMBL" id="BBM85206.1"/>
    </source>
</evidence>
<dbReference type="SUPFAM" id="SSF53448">
    <property type="entry name" value="Nucleotide-diphospho-sugar transferases"/>
    <property type="match status" value="1"/>
</dbReference>
<feature type="transmembrane region" description="Helical" evidence="1">
    <location>
        <begin position="167"/>
        <end position="186"/>
    </location>
</feature>
<feature type="domain" description="Glycosyltransferase 2-like" evidence="2">
    <location>
        <begin position="44"/>
        <end position="214"/>
    </location>
</feature>
<organism evidence="3 4">
    <name type="scientific">Uabimicrobium amorphum</name>
    <dbReference type="NCBI Taxonomy" id="2596890"/>
    <lineage>
        <taxon>Bacteria</taxon>
        <taxon>Pseudomonadati</taxon>
        <taxon>Planctomycetota</taxon>
        <taxon>Candidatus Uabimicrobiia</taxon>
        <taxon>Candidatus Uabimicrobiales</taxon>
        <taxon>Candidatus Uabimicrobiaceae</taxon>
        <taxon>Candidatus Uabimicrobium</taxon>
    </lineage>
</organism>
<accession>A0A5S9F3Z1</accession>
<feature type="transmembrane region" description="Helical" evidence="1">
    <location>
        <begin position="334"/>
        <end position="351"/>
    </location>
</feature>
<dbReference type="InterPro" id="IPR001173">
    <property type="entry name" value="Glyco_trans_2-like"/>
</dbReference>
<name>A0A5S9F3Z1_UABAM</name>
<dbReference type="Pfam" id="PF00535">
    <property type="entry name" value="Glycos_transf_2"/>
    <property type="match status" value="1"/>
</dbReference>
<protein>
    <submittedName>
        <fullName evidence="3">Glycosyl transferase family 2</fullName>
    </submittedName>
</protein>
<dbReference type="AlphaFoldDB" id="A0A5S9F3Z1"/>
<sequence length="374" mass="42409">MILTYLCVLSLLLWTLLLLHPDQPHLFSESLPEKQPLKNAPKVSIVIPCRNEEQILETTLQTLTNLDYDNYEIILVDDCSTDATRTIAEKQLHKPHVIVSGKEVPEGWAGKMWALEQGIANATGEWILLSDADIAHNEHSLSQIVSLAVHQEYDLVSVMVSLSTKSFWEKLLVPAFVYFFKILYPFRAIRSKKRKVAAAAGGCVLIKKDVLQNIGGIRAIHGELIDDVALAKKVKSSGYNISLWLDKNIRSIRSYIGLEGLWAMVARSAFTELKYSYMRLLMCTFGLVVLFMIPVYTMMTGIFTSHNPFVLLGSSAYITMMITYLPAIRFYNVNLVYALLFPFIGVLYMLMTLDSARKYTFGVRATWKDRSYKN</sequence>
<dbReference type="InterPro" id="IPR017832">
    <property type="entry name" value="Glyco_trans_2_hopen-assoc_HpnB"/>
</dbReference>
<dbReference type="PANTHER" id="PTHR43646:SF3">
    <property type="entry name" value="SLR1566 PROTEIN"/>
    <property type="match status" value="1"/>
</dbReference>
<evidence type="ECO:0000259" key="2">
    <source>
        <dbReference type="Pfam" id="PF00535"/>
    </source>
</evidence>
<dbReference type="Proteomes" id="UP000326354">
    <property type="component" value="Chromosome"/>
</dbReference>
<keyword evidence="1" id="KW-0812">Transmembrane</keyword>
<dbReference type="GO" id="GO:0016740">
    <property type="term" value="F:transferase activity"/>
    <property type="evidence" value="ECO:0007669"/>
    <property type="project" value="UniProtKB-KW"/>
</dbReference>
<gene>
    <name evidence="3" type="ORF">UABAM_03569</name>
</gene>
<reference evidence="3 4" key="1">
    <citation type="submission" date="2019-08" db="EMBL/GenBank/DDBJ databases">
        <title>Complete genome sequence of Candidatus Uab amorphum.</title>
        <authorList>
            <person name="Shiratori T."/>
            <person name="Suzuki S."/>
            <person name="Kakizawa Y."/>
            <person name="Ishida K."/>
        </authorList>
    </citation>
    <scope>NUCLEOTIDE SEQUENCE [LARGE SCALE GENOMIC DNA]</scope>
    <source>
        <strain evidence="3 4">SRT547</strain>
    </source>
</reference>
<dbReference type="RefSeq" id="WP_173013392.1">
    <property type="nucleotide sequence ID" value="NZ_AP019860.1"/>
</dbReference>
<feature type="transmembrane region" description="Helical" evidence="1">
    <location>
        <begin position="276"/>
        <end position="297"/>
    </location>
</feature>
<proteinExistence type="predicted"/>
<keyword evidence="1" id="KW-1133">Transmembrane helix</keyword>
<dbReference type="EMBL" id="AP019860">
    <property type="protein sequence ID" value="BBM85206.1"/>
    <property type="molecule type" value="Genomic_DNA"/>
</dbReference>
<dbReference type="NCBIfam" id="TIGR03469">
    <property type="entry name" value="HpnB"/>
    <property type="match status" value="1"/>
</dbReference>
<dbReference type="Gene3D" id="3.90.550.10">
    <property type="entry name" value="Spore Coat Polysaccharide Biosynthesis Protein SpsA, Chain A"/>
    <property type="match status" value="1"/>
</dbReference>